<feature type="compositionally biased region" description="Basic and acidic residues" evidence="1">
    <location>
        <begin position="166"/>
        <end position="177"/>
    </location>
</feature>
<sequence length="504" mass="54560">MTLICLKPNPRDTPSSREQRSVGVDPSLGRKAAQSMRATRSIDLTFGRNLPNSKSLRGDRTTDRGNKSKKHKNQDEQPRARSASPIRQDSAIEEPEARSSRSMSPKLCRGTSQERPLVTRSKSTGEDTHNNNLSDRGARERVCEPNHSRSQRGTDRTRVPISARRTKSDGSRNDADSSWRRFSAVDFSSGLNGCVEKEGKSCGIRELSAESVAARLSPVEAISQNICSGFEGSLPDGEDRDAAIDGEPKTRSSCSVLPRSTSFTEDPIPRKSRISIVDSGVLDNSSWLDHSGQDEGGKERHQQLPTNDATNDLSGQVGFDSMAAVTGVSRCRSAKTLSQESSAQISSADRRRRAASPAGVSDLSALVAQSVMPTPAKNFAWPKKSSSLVHDKNQQSVLECLKGIVRYHDMVQRQEDTLKGTDAVTWIASSWKSTRKNGSSRHSGSQQESQGERPGTVRVSQQKLVSAGLPETTVMEQRKNSAGLIGIAGLGEGGKQLKVVPNAG</sequence>
<feature type="compositionally biased region" description="Basic and acidic residues" evidence="1">
    <location>
        <begin position="240"/>
        <end position="250"/>
    </location>
</feature>
<feature type="region of interest" description="Disordered" evidence="1">
    <location>
        <begin position="285"/>
        <end position="315"/>
    </location>
</feature>
<feature type="compositionally biased region" description="Basic and acidic residues" evidence="1">
    <location>
        <begin position="291"/>
        <end position="302"/>
    </location>
</feature>
<dbReference type="EMBL" id="CAICTM010000306">
    <property type="protein sequence ID" value="CAB9507451.1"/>
    <property type="molecule type" value="Genomic_DNA"/>
</dbReference>
<feature type="region of interest" description="Disordered" evidence="1">
    <location>
        <begin position="432"/>
        <end position="471"/>
    </location>
</feature>
<feature type="compositionally biased region" description="Polar residues" evidence="1">
    <location>
        <begin position="251"/>
        <end position="264"/>
    </location>
</feature>
<dbReference type="AlphaFoldDB" id="A0A9N8DV71"/>
<reference evidence="2" key="1">
    <citation type="submission" date="2020-06" db="EMBL/GenBank/DDBJ databases">
        <authorList>
            <consortium name="Plant Systems Biology data submission"/>
        </authorList>
    </citation>
    <scope>NUCLEOTIDE SEQUENCE</scope>
    <source>
        <strain evidence="2">D6</strain>
    </source>
</reference>
<gene>
    <name evidence="2" type="ORF">SEMRO_307_G113220.1</name>
</gene>
<evidence type="ECO:0000313" key="3">
    <source>
        <dbReference type="Proteomes" id="UP001153069"/>
    </source>
</evidence>
<evidence type="ECO:0000256" key="1">
    <source>
        <dbReference type="SAM" id="MobiDB-lite"/>
    </source>
</evidence>
<name>A0A9N8DV71_9STRA</name>
<proteinExistence type="predicted"/>
<feature type="region of interest" description="Disordered" evidence="1">
    <location>
        <begin position="337"/>
        <end position="359"/>
    </location>
</feature>
<evidence type="ECO:0000313" key="2">
    <source>
        <dbReference type="EMBL" id="CAB9507451.1"/>
    </source>
</evidence>
<feature type="compositionally biased region" description="Polar residues" evidence="1">
    <location>
        <begin position="440"/>
        <end position="449"/>
    </location>
</feature>
<accession>A0A9N8DV71</accession>
<organism evidence="2 3">
    <name type="scientific">Seminavis robusta</name>
    <dbReference type="NCBI Taxonomy" id="568900"/>
    <lineage>
        <taxon>Eukaryota</taxon>
        <taxon>Sar</taxon>
        <taxon>Stramenopiles</taxon>
        <taxon>Ochrophyta</taxon>
        <taxon>Bacillariophyta</taxon>
        <taxon>Bacillariophyceae</taxon>
        <taxon>Bacillariophycidae</taxon>
        <taxon>Naviculales</taxon>
        <taxon>Naviculaceae</taxon>
        <taxon>Seminavis</taxon>
    </lineage>
</organism>
<feature type="compositionally biased region" description="Basic and acidic residues" evidence="1">
    <location>
        <begin position="136"/>
        <end position="158"/>
    </location>
</feature>
<keyword evidence="3" id="KW-1185">Reference proteome</keyword>
<protein>
    <submittedName>
        <fullName evidence="2">Uncharacterized protein</fullName>
    </submittedName>
</protein>
<feature type="region of interest" description="Disordered" evidence="1">
    <location>
        <begin position="1"/>
        <end position="177"/>
    </location>
</feature>
<feature type="compositionally biased region" description="Polar residues" evidence="1">
    <location>
        <begin position="303"/>
        <end position="314"/>
    </location>
</feature>
<dbReference type="Proteomes" id="UP001153069">
    <property type="component" value="Unassembled WGS sequence"/>
</dbReference>
<feature type="region of interest" description="Disordered" evidence="1">
    <location>
        <begin position="230"/>
        <end position="270"/>
    </location>
</feature>
<comment type="caution">
    <text evidence="2">The sequence shown here is derived from an EMBL/GenBank/DDBJ whole genome shotgun (WGS) entry which is preliminary data.</text>
</comment>
<feature type="compositionally biased region" description="Basic and acidic residues" evidence="1">
    <location>
        <begin position="56"/>
        <end position="66"/>
    </location>
</feature>